<dbReference type="InterPro" id="IPR006222">
    <property type="entry name" value="GCVT_N"/>
</dbReference>
<evidence type="ECO:0000259" key="4">
    <source>
        <dbReference type="Pfam" id="PF08669"/>
    </source>
</evidence>
<dbReference type="PRINTS" id="PR00469">
    <property type="entry name" value="PNDRDTASEII"/>
</dbReference>
<dbReference type="Gene3D" id="3.50.50.60">
    <property type="entry name" value="FAD/NAD(P)-binding domain"/>
    <property type="match status" value="1"/>
</dbReference>
<dbReference type="InterPro" id="IPR006277">
    <property type="entry name" value="Sarcosine_oxidase_asu"/>
</dbReference>
<dbReference type="Pfam" id="PF13510">
    <property type="entry name" value="Fer2_4"/>
    <property type="match status" value="1"/>
</dbReference>
<evidence type="ECO:0000313" key="7">
    <source>
        <dbReference type="Proteomes" id="UP000515220"/>
    </source>
</evidence>
<dbReference type="SUPFAM" id="SSF103025">
    <property type="entry name" value="Folate-binding domain"/>
    <property type="match status" value="1"/>
</dbReference>
<feature type="domain" description="SoxA A3" evidence="5">
    <location>
        <begin position="516"/>
        <end position="599"/>
    </location>
</feature>
<dbReference type="Pfam" id="PF12831">
    <property type="entry name" value="FAD_oxidored"/>
    <property type="match status" value="1"/>
</dbReference>
<evidence type="ECO:0000259" key="3">
    <source>
        <dbReference type="Pfam" id="PF01571"/>
    </source>
</evidence>
<protein>
    <submittedName>
        <fullName evidence="6">Sarcosine oxidase subunit alpha</fullName>
    </submittedName>
</protein>
<dbReference type="Pfam" id="PF08669">
    <property type="entry name" value="GCV_T_C"/>
    <property type="match status" value="1"/>
</dbReference>
<feature type="domain" description="GCVT N-terminal" evidence="3">
    <location>
        <begin position="615"/>
        <end position="887"/>
    </location>
</feature>
<dbReference type="InterPro" id="IPR027266">
    <property type="entry name" value="TrmE/GcvT-like"/>
</dbReference>
<dbReference type="RefSeq" id="WP_018308088.1">
    <property type="nucleotide sequence ID" value="NZ_AP023326.1"/>
</dbReference>
<dbReference type="PIRSF" id="PIRSF037980">
    <property type="entry name" value="SoxA"/>
    <property type="match status" value="1"/>
</dbReference>
<dbReference type="InterPro" id="IPR036188">
    <property type="entry name" value="FAD/NAD-bd_sf"/>
</dbReference>
<reference evidence="6 7" key="1">
    <citation type="submission" date="2020-07" db="EMBL/GenBank/DDBJ databases">
        <title>Complete Genome Sequence of an acetic acid bacterium, Acetobacter aceti JCM20276.</title>
        <authorList>
            <person name="Hirose Y."/>
            <person name="Mihara H."/>
        </authorList>
    </citation>
    <scope>NUCLEOTIDE SEQUENCE [LARGE SCALE GENOMIC DNA]</scope>
    <source>
        <strain evidence="6 7">JCM20276</strain>
    </source>
</reference>
<dbReference type="AlphaFoldDB" id="A0A6S6PPJ4"/>
<proteinExistence type="inferred from homology"/>
<comment type="similarity">
    <text evidence="1">Belongs to the GcvT family.</text>
</comment>
<evidence type="ECO:0000259" key="5">
    <source>
        <dbReference type="Pfam" id="PF17806"/>
    </source>
</evidence>
<dbReference type="Gene3D" id="1.10.10.1100">
    <property type="entry name" value="BFD-like [2Fe-2S]-binding domain"/>
    <property type="match status" value="1"/>
</dbReference>
<dbReference type="Gene3D" id="3.10.20.440">
    <property type="entry name" value="2Fe-2S iron-sulphur cluster binding domain, sarcosine oxidase, alpha subunit, N-terminal domain"/>
    <property type="match status" value="1"/>
</dbReference>
<sequence length="1001" mass="107065">MSAAPVQTFRVRNGNGVDTGRTLHFSFDGKTYTGHPGDTLASALLAHGVRLFGRSFKYHRPRGLLSAGPEEPNALVELRDGVRREPNSRATVVELFDGLNASSQNRWPSLSFDALGMNGLFSSVLGAGFYYKTFMWPASFWEKLYEPMIRRAAGLGRAADEADPDLYEKATAFCDVLVVGSGPAGLAAALAAGRSGARVILCEQDALLGGRLRDESATLDGKAGWQWAEQVRQELAGIPEVLVMTRTCVFGTYDGGTYGALERVADHVAFPKEGQPRQRLWRIVARECVMATGAIERPVVFPNNDRPGVMLAGAVRTYLNRFGVTPGRKAVVYTCNDDGLRTALDLRRAGVAIAAIVDSRPAGVGEGAQVASRCGAAFFPGGAIADCYGHSGVKAVLVRDASGKTRSIACDLVAMSGGWSPNVALATHQGNRPVWHDDLCAFLPSTFPPGMVAAGAAAGVFDMAEALHNGAVAGQRAAVACDFEATLPVLPKAEPTRYAIRALFHALKGVSSSKKAKAFVDFQNDVTAKDVALAAREGFVSVEHLKRYTTLGMATDQGKTSNINALALLAEITERTIPQTGTTLIRPPVQPVAVGALAGPHRGTHFKPTRLPPTHQWAEEQGAVFTANGLWLRAQWFPRSGEKDWLETVSREVRTVREAVGFCDVTTLGKIDIQGPDAAEFLNRIYVNAWLKLAVGRVRYGLMLREDGFAYDDGTTARLGENHYVMTTTTANAGAVMAHLEFCHQWLWPELDVQFISVTDEWAQIAVAGPKSRAVLEKIVDAPFDLSNEAFPYMAAAELTVCGGVTARLFRLSFSGELAYELAVPARYGDALARLLMKAGEPFGIAPYGTEALGVLRIEKGHPAGAELNGQTTAHDLGMGRLLSTKKDFIGSRMAQRPALTDPARPTLVGVQPVNPEDMLVAGSHFLPQGAPATAASDQGWLSSVAWSPCVGSWIGLGFLSNGAARKGEIVSVHNLLAGTVIAARVVDPVFVDPKGERLHG</sequence>
<evidence type="ECO:0000313" key="6">
    <source>
        <dbReference type="EMBL" id="BCI68696.1"/>
    </source>
</evidence>
<dbReference type="PANTHER" id="PTHR43757">
    <property type="entry name" value="AMINOMETHYLTRANSFERASE"/>
    <property type="match status" value="1"/>
</dbReference>
<dbReference type="GO" id="GO:0008115">
    <property type="term" value="F:sarcosine oxidase activity"/>
    <property type="evidence" value="ECO:0007669"/>
    <property type="project" value="InterPro"/>
</dbReference>
<dbReference type="Pfam" id="PF01571">
    <property type="entry name" value="GCV_T"/>
    <property type="match status" value="1"/>
</dbReference>
<dbReference type="InterPro" id="IPR028896">
    <property type="entry name" value="GcvT/YgfZ/DmdA"/>
</dbReference>
<evidence type="ECO:0000256" key="1">
    <source>
        <dbReference type="ARBA" id="ARBA00008609"/>
    </source>
</evidence>
<dbReference type="InterPro" id="IPR029043">
    <property type="entry name" value="GcvT/YgfZ_C"/>
</dbReference>
<dbReference type="GO" id="GO:0046653">
    <property type="term" value="P:tetrahydrofolate metabolic process"/>
    <property type="evidence" value="ECO:0007669"/>
    <property type="project" value="InterPro"/>
</dbReference>
<evidence type="ECO:0000256" key="2">
    <source>
        <dbReference type="ARBA" id="ARBA00023002"/>
    </source>
</evidence>
<dbReference type="SUPFAM" id="SSF101790">
    <property type="entry name" value="Aminomethyltransferase beta-barrel domain"/>
    <property type="match status" value="1"/>
</dbReference>
<dbReference type="PANTHER" id="PTHR43757:SF2">
    <property type="entry name" value="AMINOMETHYLTRANSFERASE, MITOCHONDRIAL"/>
    <property type="match status" value="1"/>
</dbReference>
<feature type="domain" description="Aminomethyltransferase C-terminal" evidence="4">
    <location>
        <begin position="908"/>
        <end position="993"/>
    </location>
</feature>
<dbReference type="InterPro" id="IPR041854">
    <property type="entry name" value="BFD-like_2Fe2S-bd_dom_sf"/>
</dbReference>
<name>A0A6S6PPJ4_ACEAC</name>
<dbReference type="InterPro" id="IPR013977">
    <property type="entry name" value="GcvT_C"/>
</dbReference>
<dbReference type="EMBL" id="AP023326">
    <property type="protein sequence ID" value="BCI68696.1"/>
    <property type="molecule type" value="Genomic_DNA"/>
</dbReference>
<dbReference type="PRINTS" id="PR00368">
    <property type="entry name" value="FADPNR"/>
</dbReference>
<dbReference type="Proteomes" id="UP000515220">
    <property type="component" value="Chromosome"/>
</dbReference>
<gene>
    <name evidence="6" type="ORF">AAJCM20276_33200</name>
</gene>
<dbReference type="InterPro" id="IPR041117">
    <property type="entry name" value="SoxA_A3"/>
</dbReference>
<accession>A0A6S6PPJ4</accession>
<keyword evidence="2" id="KW-0560">Oxidoreductase</keyword>
<dbReference type="SUPFAM" id="SSF51905">
    <property type="entry name" value="FAD/NAD(P)-binding domain"/>
    <property type="match status" value="1"/>
</dbReference>
<organism evidence="6 7">
    <name type="scientific">Acetobacter aceti</name>
    <dbReference type="NCBI Taxonomy" id="435"/>
    <lineage>
        <taxon>Bacteria</taxon>
        <taxon>Pseudomonadati</taxon>
        <taxon>Pseudomonadota</taxon>
        <taxon>Alphaproteobacteria</taxon>
        <taxon>Acetobacterales</taxon>
        <taxon>Acetobacteraceae</taxon>
        <taxon>Acetobacter</taxon>
        <taxon>Acetobacter subgen. Acetobacter</taxon>
    </lineage>
</organism>
<dbReference type="InterPro" id="IPR042204">
    <property type="entry name" value="2Fe-2S-bd_N"/>
</dbReference>
<dbReference type="Gene3D" id="3.30.1360.120">
    <property type="entry name" value="Probable tRNA modification gtpase trme, domain 1"/>
    <property type="match status" value="1"/>
</dbReference>
<dbReference type="Pfam" id="PF17806">
    <property type="entry name" value="SO_alpha_A3"/>
    <property type="match status" value="1"/>
</dbReference>
<dbReference type="NCBIfam" id="TIGR01372">
    <property type="entry name" value="soxA"/>
    <property type="match status" value="1"/>
</dbReference>